<name>A0A4R6EF33_9RHOO</name>
<protein>
    <recommendedName>
        <fullName evidence="3">Carboxylic ester hydrolase</fullName>
        <ecNumber evidence="3">3.1.1.-</ecNumber>
    </recommendedName>
</protein>
<dbReference type="RefSeq" id="WP_211168460.1">
    <property type="nucleotide sequence ID" value="NZ_SNVV01000001.1"/>
</dbReference>
<dbReference type="InterPro" id="IPR002018">
    <property type="entry name" value="CarbesteraseB"/>
</dbReference>
<dbReference type="Proteomes" id="UP000295129">
    <property type="component" value="Unassembled WGS sequence"/>
</dbReference>
<dbReference type="PROSITE" id="PS51318">
    <property type="entry name" value="TAT"/>
    <property type="match status" value="1"/>
</dbReference>
<feature type="chain" id="PRO_5041516492" description="Carboxylic ester hydrolase" evidence="3">
    <location>
        <begin position="31"/>
        <end position="517"/>
    </location>
</feature>
<feature type="domain" description="Carboxylesterase type B" evidence="4">
    <location>
        <begin position="34"/>
        <end position="480"/>
    </location>
</feature>
<comment type="similarity">
    <text evidence="1 3">Belongs to the type-B carboxylesterase/lipase family.</text>
</comment>
<evidence type="ECO:0000259" key="4">
    <source>
        <dbReference type="Pfam" id="PF00135"/>
    </source>
</evidence>
<dbReference type="EC" id="3.1.1.-" evidence="3"/>
<dbReference type="InterPro" id="IPR029058">
    <property type="entry name" value="AB_hydrolase_fold"/>
</dbReference>
<evidence type="ECO:0000313" key="6">
    <source>
        <dbReference type="Proteomes" id="UP000295129"/>
    </source>
</evidence>
<reference evidence="5 6" key="1">
    <citation type="submission" date="2019-03" db="EMBL/GenBank/DDBJ databases">
        <title>Genomic Encyclopedia of Type Strains, Phase IV (KMG-IV): sequencing the most valuable type-strain genomes for metagenomic binning, comparative biology and taxonomic classification.</title>
        <authorList>
            <person name="Goeker M."/>
        </authorList>
    </citation>
    <scope>NUCLEOTIDE SEQUENCE [LARGE SCALE GENOMIC DNA]</scope>
    <source>
        <strain evidence="5 6">DSM 12121</strain>
    </source>
</reference>
<dbReference type="SUPFAM" id="SSF53474">
    <property type="entry name" value="alpha/beta-Hydrolases"/>
    <property type="match status" value="1"/>
</dbReference>
<dbReference type="Gene3D" id="3.40.50.1820">
    <property type="entry name" value="alpha/beta hydrolase"/>
    <property type="match status" value="1"/>
</dbReference>
<dbReference type="InterPro" id="IPR019826">
    <property type="entry name" value="Carboxylesterase_B_AS"/>
</dbReference>
<dbReference type="GO" id="GO:0016787">
    <property type="term" value="F:hydrolase activity"/>
    <property type="evidence" value="ECO:0007669"/>
    <property type="project" value="UniProtKB-KW"/>
</dbReference>
<sequence>MPFLPSRRTVFKAGIASVLAMTLHSAPSMAAAKQPVVTLRSGRLRGVRSNGVAVFKRIPYAANPFKPETRFQAPQPVAPWQGVRDASAFGPPPPQPSRDPKAGLFGGADDLTLNIWTPDPQAKDLPVMVWIPGGAFIRADASEAAYDGSRFAADGIVLVTVNYRVGVDGFMAIDGAPANRGLLDQIAALQWVRDNIAAFGGNPENVTLFGQSAGAESVAILLASPRTEGLFKRAILQSPPMQSMQPADAQRLTAAFAKGLGVEPTVAGLAAVPLDKLIDASVALVGVLKDRAVWGRLSLGGTAFLPVIDGDLLDASPIDMLARGPKPNVPVIVGSTDEEARIYMVPGGAIRRITPTDVDLFIGDLNLPARTLDVYKSVARDQSPGEVYTALQSDYTFRMPALRITEMRGGNRMAWHYNFSWRSPGFGGELGAAHFVDVPFAFDALGSAQARTFIGDNPPISLAEAMHSSWAEFAKTGDPGWPAYDLAERATRRFDASSSIAIDPEKATRLIWKDVAL</sequence>
<dbReference type="Pfam" id="PF00135">
    <property type="entry name" value="COesterase"/>
    <property type="match status" value="1"/>
</dbReference>
<comment type="caution">
    <text evidence="5">The sequence shown here is derived from an EMBL/GenBank/DDBJ whole genome shotgun (WGS) entry which is preliminary data.</text>
</comment>
<organism evidence="5 6">
    <name type="scientific">Azoarcus indigens</name>
    <dbReference type="NCBI Taxonomy" id="29545"/>
    <lineage>
        <taxon>Bacteria</taxon>
        <taxon>Pseudomonadati</taxon>
        <taxon>Pseudomonadota</taxon>
        <taxon>Betaproteobacteria</taxon>
        <taxon>Rhodocyclales</taxon>
        <taxon>Zoogloeaceae</taxon>
        <taxon>Azoarcus</taxon>
    </lineage>
</organism>
<gene>
    <name evidence="5" type="ORF">C7389_101253</name>
</gene>
<dbReference type="PANTHER" id="PTHR11559">
    <property type="entry name" value="CARBOXYLESTERASE"/>
    <property type="match status" value="1"/>
</dbReference>
<evidence type="ECO:0000256" key="2">
    <source>
        <dbReference type="ARBA" id="ARBA00022801"/>
    </source>
</evidence>
<accession>A0A4R6EF33</accession>
<dbReference type="EMBL" id="SNVV01000001">
    <property type="protein sequence ID" value="TDN56874.1"/>
    <property type="molecule type" value="Genomic_DNA"/>
</dbReference>
<dbReference type="AlphaFoldDB" id="A0A4R6EF33"/>
<dbReference type="InterPro" id="IPR050309">
    <property type="entry name" value="Type-B_Carboxylest/Lipase"/>
</dbReference>
<dbReference type="InterPro" id="IPR006311">
    <property type="entry name" value="TAT_signal"/>
</dbReference>
<proteinExistence type="inferred from homology"/>
<keyword evidence="6" id="KW-1185">Reference proteome</keyword>
<keyword evidence="2 3" id="KW-0378">Hydrolase</keyword>
<evidence type="ECO:0000256" key="1">
    <source>
        <dbReference type="ARBA" id="ARBA00005964"/>
    </source>
</evidence>
<feature type="signal peptide" evidence="3">
    <location>
        <begin position="1"/>
        <end position="30"/>
    </location>
</feature>
<dbReference type="PROSITE" id="PS00122">
    <property type="entry name" value="CARBOXYLESTERASE_B_1"/>
    <property type="match status" value="1"/>
</dbReference>
<evidence type="ECO:0000313" key="5">
    <source>
        <dbReference type="EMBL" id="TDN56874.1"/>
    </source>
</evidence>
<evidence type="ECO:0000256" key="3">
    <source>
        <dbReference type="RuleBase" id="RU361235"/>
    </source>
</evidence>
<keyword evidence="3" id="KW-0732">Signal</keyword>